<dbReference type="Proteomes" id="UP001304534">
    <property type="component" value="Chromosome"/>
</dbReference>
<dbReference type="GeneID" id="95584004"/>
<sequence>MPRCEELATRLDALQNALPQLPADEDTDVESLDFQARAEAVLRGAKPEEAAHVCTRVDGMLVGGDLIRADGEGRACR</sequence>
<name>A0A2S7CBP3_9XANT</name>
<dbReference type="EMBL" id="CP103840">
    <property type="protein sequence ID" value="WOB28030.1"/>
    <property type="molecule type" value="Genomic_DNA"/>
</dbReference>
<evidence type="ECO:0000313" key="2">
    <source>
        <dbReference type="EMBL" id="WOB28030.1"/>
    </source>
</evidence>
<accession>A0A2S7CBP3</accession>
<keyword evidence="4" id="KW-1185">Reference proteome</keyword>
<protein>
    <submittedName>
        <fullName evidence="1">Uncharacterized protein</fullName>
    </submittedName>
</protein>
<reference evidence="1 3" key="1">
    <citation type="submission" date="2016-08" db="EMBL/GenBank/DDBJ databases">
        <authorList>
            <person name="Seilhamer J.J."/>
        </authorList>
    </citation>
    <scope>NUCLEOTIDE SEQUENCE [LARGE SCALE GENOMIC DNA]</scope>
    <source>
        <strain evidence="1 3">CFBP7245</strain>
    </source>
</reference>
<evidence type="ECO:0000313" key="1">
    <source>
        <dbReference type="EMBL" id="PPU58999.1"/>
    </source>
</evidence>
<reference evidence="2 4" key="2">
    <citation type="submission" date="2022-08" db="EMBL/GenBank/DDBJ databases">
        <title>Whole genome sequencing-based tracing of a 2022 introduction and outbreak of Xanthomonas hortorum pv. pelargonii.</title>
        <authorList>
            <person name="Iruegas-Bocardo F."/>
            <person name="Weisberg A.K."/>
            <person name="Riutta E.R."/>
            <person name="Kilday K."/>
            <person name="Bonkowski J.C."/>
            <person name="Creswell T."/>
            <person name="Daughtrey M.L."/>
            <person name="Rane K."/>
            <person name="Grunwald N.J."/>
            <person name="Chang J.H."/>
            <person name="Putnam M.L."/>
        </authorList>
    </citation>
    <scope>NUCLEOTIDE SEQUENCE [LARGE SCALE GENOMIC DNA]</scope>
    <source>
        <strain evidence="2 4">22-325</strain>
    </source>
</reference>
<evidence type="ECO:0000313" key="4">
    <source>
        <dbReference type="Proteomes" id="UP001304534"/>
    </source>
</evidence>
<proteinExistence type="predicted"/>
<evidence type="ECO:0000313" key="3">
    <source>
        <dbReference type="Proteomes" id="UP000238908"/>
    </source>
</evidence>
<dbReference type="AlphaFoldDB" id="A0A2S7CBP3"/>
<organism evidence="1 3">
    <name type="scientific">Xanthomonas dyei</name>
    <dbReference type="NCBI Taxonomy" id="743699"/>
    <lineage>
        <taxon>Bacteria</taxon>
        <taxon>Pseudomonadati</taxon>
        <taxon>Pseudomonadota</taxon>
        <taxon>Gammaproteobacteria</taxon>
        <taxon>Lysobacterales</taxon>
        <taxon>Lysobacteraceae</taxon>
        <taxon>Xanthomonas</taxon>
    </lineage>
</organism>
<gene>
    <name evidence="2" type="ORF">NYR99_08990</name>
    <name evidence="1" type="ORF">XdyCFBP7245_00710</name>
</gene>
<dbReference type="Proteomes" id="UP000238908">
    <property type="component" value="Unassembled WGS sequence"/>
</dbReference>
<dbReference type="RefSeq" id="WP_104613933.1">
    <property type="nucleotide sequence ID" value="NZ_CP103837.1"/>
</dbReference>
<dbReference type="EMBL" id="MDEE01000001">
    <property type="protein sequence ID" value="PPU58999.1"/>
    <property type="molecule type" value="Genomic_DNA"/>
</dbReference>